<organism evidence="2 3">
    <name type="scientific">Clostridium oryzae</name>
    <dbReference type="NCBI Taxonomy" id="1450648"/>
    <lineage>
        <taxon>Bacteria</taxon>
        <taxon>Bacillati</taxon>
        <taxon>Bacillota</taxon>
        <taxon>Clostridia</taxon>
        <taxon>Eubacteriales</taxon>
        <taxon>Clostridiaceae</taxon>
        <taxon>Clostridium</taxon>
    </lineage>
</organism>
<dbReference type="EMBL" id="MZGV01000003">
    <property type="protein sequence ID" value="OPJ64621.1"/>
    <property type="molecule type" value="Genomic_DNA"/>
</dbReference>
<evidence type="ECO:0000313" key="2">
    <source>
        <dbReference type="EMBL" id="OPJ64621.1"/>
    </source>
</evidence>
<protein>
    <submittedName>
        <fullName evidence="2">ABC-2 family transporter protein</fullName>
    </submittedName>
</protein>
<feature type="transmembrane region" description="Helical" evidence="1">
    <location>
        <begin position="176"/>
        <end position="195"/>
    </location>
</feature>
<dbReference type="Proteomes" id="UP000190080">
    <property type="component" value="Unassembled WGS sequence"/>
</dbReference>
<dbReference type="OrthoDB" id="9784784at2"/>
<keyword evidence="1" id="KW-0472">Membrane</keyword>
<feature type="transmembrane region" description="Helical" evidence="1">
    <location>
        <begin position="148"/>
        <end position="169"/>
    </location>
</feature>
<feature type="transmembrane region" description="Helical" evidence="1">
    <location>
        <begin position="201"/>
        <end position="219"/>
    </location>
</feature>
<dbReference type="AlphaFoldDB" id="A0A1V4IX59"/>
<keyword evidence="3" id="KW-1185">Reference proteome</keyword>
<feature type="transmembrane region" description="Helical" evidence="1">
    <location>
        <begin position="16"/>
        <end position="36"/>
    </location>
</feature>
<accession>A0A1V4IX59</accession>
<evidence type="ECO:0000313" key="3">
    <source>
        <dbReference type="Proteomes" id="UP000190080"/>
    </source>
</evidence>
<dbReference type="RefSeq" id="WP_079421943.1">
    <property type="nucleotide sequence ID" value="NZ_MZGV01000003.1"/>
</dbReference>
<keyword evidence="1" id="KW-1133">Transmembrane helix</keyword>
<proteinExistence type="predicted"/>
<feature type="transmembrane region" description="Helical" evidence="1">
    <location>
        <begin position="56"/>
        <end position="78"/>
    </location>
</feature>
<gene>
    <name evidence="2" type="ORF">CLORY_04900</name>
</gene>
<reference evidence="2 3" key="1">
    <citation type="submission" date="2017-03" db="EMBL/GenBank/DDBJ databases">
        <title>Genome sequence of Clostridium oryzae DSM 28571.</title>
        <authorList>
            <person name="Poehlein A."/>
            <person name="Daniel R."/>
        </authorList>
    </citation>
    <scope>NUCLEOTIDE SEQUENCE [LARGE SCALE GENOMIC DNA]</scope>
    <source>
        <strain evidence="2 3">DSM 28571</strain>
    </source>
</reference>
<keyword evidence="1" id="KW-0812">Transmembrane</keyword>
<name>A0A1V4IX59_9CLOT</name>
<comment type="caution">
    <text evidence="2">The sequence shown here is derived from an EMBL/GenBank/DDBJ whole genome shotgun (WGS) entry which is preliminary data.</text>
</comment>
<dbReference type="STRING" id="1450648.CLORY_04900"/>
<feature type="transmembrane region" description="Helical" evidence="1">
    <location>
        <begin position="99"/>
        <end position="128"/>
    </location>
</feature>
<evidence type="ECO:0000256" key="1">
    <source>
        <dbReference type="SAM" id="Phobius"/>
    </source>
</evidence>
<sequence>MNELIRLELKRNKLTPYYIALTIIGIVMTGFLYMIATITKTENVVEFMDYKNILKLHTGIAFLVFSVFSVVMYSKFIIEDYSRKKALLMFSYPISRSKVFIVKIVLVAGFITFGFLLSTLIPNVLFFVTESIFPILGGNITMALASSQIINIVTFILTLSSIGFISLRIGFINKSVSTTIVTAIILSTILGNVVMGLGVNIYVFAGSVVVFVIGLAFAYSTNKQINRMEV</sequence>